<reference evidence="1 2" key="1">
    <citation type="journal article" date="2015" name="Nature">
        <title>rRNA introns, odd ribosomes, and small enigmatic genomes across a large radiation of phyla.</title>
        <authorList>
            <person name="Brown C.T."/>
            <person name="Hug L.A."/>
            <person name="Thomas B.C."/>
            <person name="Sharon I."/>
            <person name="Castelle C.J."/>
            <person name="Singh A."/>
            <person name="Wilkins M.J."/>
            <person name="Williams K.H."/>
            <person name="Banfield J.F."/>
        </authorList>
    </citation>
    <scope>NUCLEOTIDE SEQUENCE [LARGE SCALE GENOMIC DNA]</scope>
</reference>
<accession>A0A0G0WFM5</accession>
<dbReference type="Proteomes" id="UP000034753">
    <property type="component" value="Unassembled WGS sequence"/>
</dbReference>
<dbReference type="EMBL" id="LCBN01000066">
    <property type="protein sequence ID" value="KKS11725.1"/>
    <property type="molecule type" value="Genomic_DNA"/>
</dbReference>
<evidence type="ECO:0000313" key="1">
    <source>
        <dbReference type="EMBL" id="KKS11725.1"/>
    </source>
</evidence>
<gene>
    <name evidence="1" type="ORF">UU67_C0066G0003</name>
</gene>
<protein>
    <submittedName>
        <fullName evidence="1">Uncharacterized protein</fullName>
    </submittedName>
</protein>
<evidence type="ECO:0000313" key="2">
    <source>
        <dbReference type="Proteomes" id="UP000034753"/>
    </source>
</evidence>
<organism evidence="1 2">
    <name type="scientific">Candidatus Daviesbacteria bacterium GW2011_GWB1_41_5</name>
    <dbReference type="NCBI Taxonomy" id="1618429"/>
    <lineage>
        <taxon>Bacteria</taxon>
        <taxon>Candidatus Daviesiibacteriota</taxon>
    </lineage>
</organism>
<dbReference type="AlphaFoldDB" id="A0A0G0WFM5"/>
<name>A0A0G0WFM5_9BACT</name>
<sequence>MGNSPSIKGEVISKKTGVKVTIGRVKDKGELLIVLMNNIVVKVFSSDVAIIAIQNVWFTDWKERVIKARGNMIKREKNLCAQAADKTSIFIAPLLLKALATDSKKALRRENNSHMMVIIPVVKICGIQALLPL</sequence>
<comment type="caution">
    <text evidence="1">The sequence shown here is derived from an EMBL/GenBank/DDBJ whole genome shotgun (WGS) entry which is preliminary data.</text>
</comment>
<proteinExistence type="predicted"/>